<evidence type="ECO:0000313" key="2">
    <source>
        <dbReference type="Proteomes" id="UP000247792"/>
    </source>
</evidence>
<evidence type="ECO:0000313" key="1">
    <source>
        <dbReference type="EMBL" id="PXX44277.1"/>
    </source>
</evidence>
<name>A0A318JBV6_9BURK</name>
<proteinExistence type="predicted"/>
<comment type="caution">
    <text evidence="1">The sequence shown here is derived from an EMBL/GenBank/DDBJ whole genome shotgun (WGS) entry which is preliminary data.</text>
</comment>
<dbReference type="RefSeq" id="WP_146218847.1">
    <property type="nucleotide sequence ID" value="NZ_QJKB01000003.1"/>
</dbReference>
<gene>
    <name evidence="1" type="ORF">DFR42_103547</name>
</gene>
<sequence>MLDLVCNIPEDMVGKYIGEIRKVVANHPSEPMVIGTFLETLTHNGEWGLAFEIAQTHLEMVPTTTRMRTTWLFSQQQCCQAEFEFLIAQGKVDEALSVAKTWDAALAEINQIRE</sequence>
<protein>
    <submittedName>
        <fullName evidence="1">Uncharacterized protein</fullName>
    </submittedName>
</protein>
<dbReference type="EMBL" id="QJKB01000003">
    <property type="protein sequence ID" value="PXX44277.1"/>
    <property type="molecule type" value="Genomic_DNA"/>
</dbReference>
<dbReference type="AlphaFoldDB" id="A0A318JBV6"/>
<dbReference type="Proteomes" id="UP000247792">
    <property type="component" value="Unassembled WGS sequence"/>
</dbReference>
<keyword evidence="2" id="KW-1185">Reference proteome</keyword>
<organism evidence="1 2">
    <name type="scientific">Undibacterium pigrum</name>
    <dbReference type="NCBI Taxonomy" id="401470"/>
    <lineage>
        <taxon>Bacteria</taxon>
        <taxon>Pseudomonadati</taxon>
        <taxon>Pseudomonadota</taxon>
        <taxon>Betaproteobacteria</taxon>
        <taxon>Burkholderiales</taxon>
        <taxon>Oxalobacteraceae</taxon>
        <taxon>Undibacterium</taxon>
    </lineage>
</organism>
<reference evidence="1 2" key="1">
    <citation type="submission" date="2018-05" db="EMBL/GenBank/DDBJ databases">
        <title>Genomic Encyclopedia of Type Strains, Phase IV (KMG-IV): sequencing the most valuable type-strain genomes for metagenomic binning, comparative biology and taxonomic classification.</title>
        <authorList>
            <person name="Goeker M."/>
        </authorList>
    </citation>
    <scope>NUCLEOTIDE SEQUENCE [LARGE SCALE GENOMIC DNA]</scope>
    <source>
        <strain evidence="1 2">DSM 19792</strain>
    </source>
</reference>
<accession>A0A318JBV6</accession>